<feature type="region of interest" description="Disordered" evidence="1">
    <location>
        <begin position="1"/>
        <end position="34"/>
    </location>
</feature>
<reference evidence="2" key="1">
    <citation type="journal article" date="2020" name="Nature">
        <title>Giant virus diversity and host interactions through global metagenomics.</title>
        <authorList>
            <person name="Schulz F."/>
            <person name="Roux S."/>
            <person name="Paez-Espino D."/>
            <person name="Jungbluth S."/>
            <person name="Walsh D.A."/>
            <person name="Denef V.J."/>
            <person name="McMahon K.D."/>
            <person name="Konstantinidis K.T."/>
            <person name="Eloe-Fadrosh E.A."/>
            <person name="Kyrpides N.C."/>
            <person name="Woyke T."/>
        </authorList>
    </citation>
    <scope>NUCLEOTIDE SEQUENCE</scope>
    <source>
        <strain evidence="2">GVMAG-M-3300014204-73</strain>
    </source>
</reference>
<name>A0A6C0BKM2_9ZZZZ</name>
<sequence>MEVTEIVSTVSVTSDHGHESRMGSWSTTRRKMIT</sequence>
<evidence type="ECO:0000256" key="1">
    <source>
        <dbReference type="SAM" id="MobiDB-lite"/>
    </source>
</evidence>
<proteinExistence type="predicted"/>
<dbReference type="EMBL" id="MN739177">
    <property type="protein sequence ID" value="QHS92301.1"/>
    <property type="molecule type" value="Genomic_DNA"/>
</dbReference>
<accession>A0A6C0BKM2</accession>
<dbReference type="AlphaFoldDB" id="A0A6C0BKM2"/>
<evidence type="ECO:0000313" key="2">
    <source>
        <dbReference type="EMBL" id="QHS92301.1"/>
    </source>
</evidence>
<organism evidence="2">
    <name type="scientific">viral metagenome</name>
    <dbReference type="NCBI Taxonomy" id="1070528"/>
    <lineage>
        <taxon>unclassified sequences</taxon>
        <taxon>metagenomes</taxon>
        <taxon>organismal metagenomes</taxon>
    </lineage>
</organism>
<protein>
    <submittedName>
        <fullName evidence="2">Uncharacterized protein</fullName>
    </submittedName>
</protein>
<feature type="compositionally biased region" description="Low complexity" evidence="1">
    <location>
        <begin position="1"/>
        <end position="14"/>
    </location>
</feature>